<keyword evidence="2" id="KW-0597">Phosphoprotein</keyword>
<dbReference type="Pfam" id="PF02302">
    <property type="entry name" value="PTS_IIB"/>
    <property type="match status" value="1"/>
</dbReference>
<keyword evidence="6" id="KW-0418">Kinase</keyword>
<sequence>MIYITLVCNMGMSTSMLMNKMRKSAEERSLGVDIVAMADSNLPSSDRHTDILLLGPQLSFMLEGFKERYKDKIPYITVVNQMDYGMMNGEKVLDDALAMMN</sequence>
<evidence type="ECO:0000256" key="6">
    <source>
        <dbReference type="ARBA" id="ARBA00022777"/>
    </source>
</evidence>
<dbReference type="Proteomes" id="UP001276854">
    <property type="component" value="Unassembled WGS sequence"/>
</dbReference>
<feature type="domain" description="PTS EIIB type-3" evidence="8">
    <location>
        <begin position="1"/>
        <end position="101"/>
    </location>
</feature>
<dbReference type="Gene3D" id="3.40.50.2300">
    <property type="match status" value="1"/>
</dbReference>
<keyword evidence="10" id="KW-1185">Reference proteome</keyword>
<keyword evidence="1" id="KW-0813">Transport</keyword>
<evidence type="ECO:0000256" key="5">
    <source>
        <dbReference type="ARBA" id="ARBA00022683"/>
    </source>
</evidence>
<name>A0ABU4GR37_9CLOT</name>
<dbReference type="PROSITE" id="PS51100">
    <property type="entry name" value="PTS_EIIB_TYPE_3"/>
    <property type="match status" value="1"/>
</dbReference>
<dbReference type="CDD" id="cd05564">
    <property type="entry name" value="PTS_IIB_chitobiose_lichenan"/>
    <property type="match status" value="1"/>
</dbReference>
<dbReference type="EMBL" id="JAWONS010000290">
    <property type="protein sequence ID" value="MDW2800105.1"/>
    <property type="molecule type" value="Genomic_DNA"/>
</dbReference>
<keyword evidence="4 9" id="KW-0808">Transferase</keyword>
<evidence type="ECO:0000256" key="4">
    <source>
        <dbReference type="ARBA" id="ARBA00022679"/>
    </source>
</evidence>
<dbReference type="InterPro" id="IPR036095">
    <property type="entry name" value="PTS_EIIB-like_sf"/>
</dbReference>
<evidence type="ECO:0000256" key="2">
    <source>
        <dbReference type="ARBA" id="ARBA00022553"/>
    </source>
</evidence>
<proteinExistence type="predicted"/>
<accession>A0ABU4GR37</accession>
<evidence type="ECO:0000256" key="7">
    <source>
        <dbReference type="PROSITE-ProRule" id="PRU00423"/>
    </source>
</evidence>
<dbReference type="GO" id="GO:0016740">
    <property type="term" value="F:transferase activity"/>
    <property type="evidence" value="ECO:0007669"/>
    <property type="project" value="UniProtKB-KW"/>
</dbReference>
<dbReference type="InterPro" id="IPR051819">
    <property type="entry name" value="PTS_sugar-specific_EIIB"/>
</dbReference>
<dbReference type="SUPFAM" id="SSF52794">
    <property type="entry name" value="PTS system IIB component-like"/>
    <property type="match status" value="1"/>
</dbReference>
<evidence type="ECO:0000256" key="1">
    <source>
        <dbReference type="ARBA" id="ARBA00022448"/>
    </source>
</evidence>
<evidence type="ECO:0000259" key="8">
    <source>
        <dbReference type="PROSITE" id="PS51100"/>
    </source>
</evidence>
<organism evidence="9 10">
    <name type="scientific">Clostridium boliviensis</name>
    <dbReference type="NCBI Taxonomy" id="318465"/>
    <lineage>
        <taxon>Bacteria</taxon>
        <taxon>Bacillati</taxon>
        <taxon>Bacillota</taxon>
        <taxon>Clostridia</taxon>
        <taxon>Eubacteriales</taxon>
        <taxon>Clostridiaceae</taxon>
        <taxon>Clostridium</taxon>
    </lineage>
</organism>
<dbReference type="EC" id="2.7.1.-" evidence="9"/>
<dbReference type="InterPro" id="IPR013012">
    <property type="entry name" value="PTS_EIIB_3"/>
</dbReference>
<evidence type="ECO:0000313" key="9">
    <source>
        <dbReference type="EMBL" id="MDW2800105.1"/>
    </source>
</evidence>
<comment type="caution">
    <text evidence="9">The sequence shown here is derived from an EMBL/GenBank/DDBJ whole genome shotgun (WGS) entry which is preliminary data.</text>
</comment>
<evidence type="ECO:0000313" key="10">
    <source>
        <dbReference type="Proteomes" id="UP001276854"/>
    </source>
</evidence>
<dbReference type="InterPro" id="IPR003501">
    <property type="entry name" value="PTS_EIIB_2/3"/>
</dbReference>
<keyword evidence="3 9" id="KW-0762">Sugar transport</keyword>
<feature type="modified residue" description="Phosphocysteine; by EIIA" evidence="7">
    <location>
        <position position="8"/>
    </location>
</feature>
<evidence type="ECO:0000256" key="3">
    <source>
        <dbReference type="ARBA" id="ARBA00022597"/>
    </source>
</evidence>
<dbReference type="RefSeq" id="WP_318066293.1">
    <property type="nucleotide sequence ID" value="NZ_JAWONS010000290.1"/>
</dbReference>
<keyword evidence="5" id="KW-0598">Phosphotransferase system</keyword>
<gene>
    <name evidence="9" type="ORF">RZO55_21260</name>
</gene>
<reference evidence="9 10" key="1">
    <citation type="submission" date="2023-10" db="EMBL/GenBank/DDBJ databases">
        <title>A novel Glycoside Hydrolase 43-Like Enzyme from Clostrdium boliviensis is an Endo-xylanase, and a Candidate for Xylooligosaccharides Production from Different Xylan Substrates.</title>
        <authorList>
            <person name="Alvarez M.T."/>
            <person name="Rocabado-Villegas L.R."/>
            <person name="Salas-Veizaga D.M."/>
            <person name="Linares-Pasten J.A."/>
            <person name="Gudmundsdottir E.E."/>
            <person name="Hreggvidsson G.O."/>
            <person name="Adlercreutz P."/>
            <person name="Nordberg Karlsson E."/>
        </authorList>
    </citation>
    <scope>NUCLEOTIDE SEQUENCE [LARGE SCALE GENOMIC DNA]</scope>
    <source>
        <strain evidence="9 10">E-1</strain>
    </source>
</reference>
<protein>
    <submittedName>
        <fullName evidence="9">PTS sugar transporter subunit IIB</fullName>
        <ecNumber evidence="9">2.7.1.-</ecNumber>
    </submittedName>
</protein>
<dbReference type="PANTHER" id="PTHR34581:SF2">
    <property type="entry name" value="PTS SYSTEM N,N'-DIACETYLCHITOBIOSE-SPECIFIC EIIB COMPONENT"/>
    <property type="match status" value="1"/>
</dbReference>
<dbReference type="PANTHER" id="PTHR34581">
    <property type="entry name" value="PTS SYSTEM N,N'-DIACETYLCHITOBIOSE-SPECIFIC EIIB COMPONENT"/>
    <property type="match status" value="1"/>
</dbReference>